<sequence length="701" mass="77218">MGWQQHGSAGVVSTDIMLASSREAGAVSVYSVSMEECPVTGLISKSFRSNGECERDGRIVMNNAPSSNSKHEMLKAKETPLCSGRDRVNTNLLYDGMKQCTQMKGGWVLRETLKVNNSLDSDSGDARGKEQGLMRKTFRNKLCPRAQNTEGSSQASAGNHDKTAWELLKQEGDWRKESSGTDQESGDSNDSGRDRRRRKKLRKKKVRRWQARKDAEVEKFSDPVNGDIRKKTQAKKRRQKINYLEDGDKATVTPNGAAEDGFWRNGAESLDNNPNSAGEGTPIVQDTEKVLGDLTQAENSTANHERVAMKEKTDITRQLSINKPTDEKQDNVVSGELKEGHTEVKVQGSDGENAERLDDTINQPTEIHTDKDTELRQDEMARCVQEKLALALQYPTECVWSEPELSETSETSKSEEWQEIEEATNCLTQRGMSIDETGQLSLLKCNDPVYADTASVTGWKDGDGVEMVTSVQQTKPNVCNHTNPHHVQTTECLLETNSQGPKDVIAGSSTNFLQEGCEPGRSSGIRSDTNGKEDIEGETAPSQNIQGSAETDQHRCLKTPTEMFASPIGAIEPKEGEDKQMLPSNQSNFQLLDTLVCINDTDREHHQPVSYKMEAGDGHAPARDATSKDEDKSSGTEQLLANLTSGNKEEDETTLIVSPLGQQAAGTLRKQVNPSPIHTFTREQKGAFVPAAAAVCKCKRR</sequence>
<feature type="region of interest" description="Disordered" evidence="1">
    <location>
        <begin position="516"/>
        <end position="552"/>
    </location>
</feature>
<feature type="region of interest" description="Disordered" evidence="1">
    <location>
        <begin position="173"/>
        <end position="214"/>
    </location>
</feature>
<gene>
    <name evidence="2" type="ORF">chiPu_0014383</name>
</gene>
<feature type="compositionally biased region" description="Polar residues" evidence="1">
    <location>
        <begin position="180"/>
        <end position="189"/>
    </location>
</feature>
<feature type="compositionally biased region" description="Polar residues" evidence="1">
    <location>
        <begin position="540"/>
        <end position="550"/>
    </location>
</feature>
<accession>A0A401SZS2</accession>
<dbReference type="AlphaFoldDB" id="A0A401SZS2"/>
<dbReference type="STRING" id="137246.A0A401SZS2"/>
<proteinExistence type="predicted"/>
<organism evidence="2 3">
    <name type="scientific">Chiloscyllium punctatum</name>
    <name type="common">Brownbanded bambooshark</name>
    <name type="synonym">Hemiscyllium punctatum</name>
    <dbReference type="NCBI Taxonomy" id="137246"/>
    <lineage>
        <taxon>Eukaryota</taxon>
        <taxon>Metazoa</taxon>
        <taxon>Chordata</taxon>
        <taxon>Craniata</taxon>
        <taxon>Vertebrata</taxon>
        <taxon>Chondrichthyes</taxon>
        <taxon>Elasmobranchii</taxon>
        <taxon>Galeomorphii</taxon>
        <taxon>Galeoidea</taxon>
        <taxon>Orectolobiformes</taxon>
        <taxon>Hemiscylliidae</taxon>
        <taxon>Chiloscyllium</taxon>
    </lineage>
</organism>
<feature type="region of interest" description="Disordered" evidence="1">
    <location>
        <begin position="138"/>
        <end position="161"/>
    </location>
</feature>
<keyword evidence="3" id="KW-1185">Reference proteome</keyword>
<dbReference type="Proteomes" id="UP000287033">
    <property type="component" value="Unassembled WGS sequence"/>
</dbReference>
<name>A0A401SZS2_CHIPU</name>
<protein>
    <submittedName>
        <fullName evidence="2">Uncharacterized protein</fullName>
    </submittedName>
</protein>
<evidence type="ECO:0000313" key="2">
    <source>
        <dbReference type="EMBL" id="GCC35894.1"/>
    </source>
</evidence>
<feature type="region of interest" description="Disordered" evidence="1">
    <location>
        <begin position="610"/>
        <end position="637"/>
    </location>
</feature>
<evidence type="ECO:0000313" key="3">
    <source>
        <dbReference type="Proteomes" id="UP000287033"/>
    </source>
</evidence>
<comment type="caution">
    <text evidence="2">The sequence shown here is derived from an EMBL/GenBank/DDBJ whole genome shotgun (WGS) entry which is preliminary data.</text>
</comment>
<dbReference type="OMA" id="HERVAMK"/>
<evidence type="ECO:0000256" key="1">
    <source>
        <dbReference type="SAM" id="MobiDB-lite"/>
    </source>
</evidence>
<feature type="compositionally biased region" description="Basic residues" evidence="1">
    <location>
        <begin position="194"/>
        <end position="210"/>
    </location>
</feature>
<feature type="compositionally biased region" description="Basic and acidic residues" evidence="1">
    <location>
        <begin position="614"/>
        <end position="634"/>
    </location>
</feature>
<feature type="compositionally biased region" description="Polar residues" evidence="1">
    <location>
        <begin position="146"/>
        <end position="157"/>
    </location>
</feature>
<reference evidence="2 3" key="1">
    <citation type="journal article" date="2018" name="Nat. Ecol. Evol.">
        <title>Shark genomes provide insights into elasmobranch evolution and the origin of vertebrates.</title>
        <authorList>
            <person name="Hara Y"/>
            <person name="Yamaguchi K"/>
            <person name="Onimaru K"/>
            <person name="Kadota M"/>
            <person name="Koyanagi M"/>
            <person name="Keeley SD"/>
            <person name="Tatsumi K"/>
            <person name="Tanaka K"/>
            <person name="Motone F"/>
            <person name="Kageyama Y"/>
            <person name="Nozu R"/>
            <person name="Adachi N"/>
            <person name="Nishimura O"/>
            <person name="Nakagawa R"/>
            <person name="Tanegashima C"/>
            <person name="Kiyatake I"/>
            <person name="Matsumoto R"/>
            <person name="Murakumo K"/>
            <person name="Nishida K"/>
            <person name="Terakita A"/>
            <person name="Kuratani S"/>
            <person name="Sato K"/>
            <person name="Hyodo S Kuraku.S."/>
        </authorList>
    </citation>
    <scope>NUCLEOTIDE SEQUENCE [LARGE SCALE GENOMIC DNA]</scope>
</reference>
<dbReference type="EMBL" id="BEZZ01000757">
    <property type="protein sequence ID" value="GCC35894.1"/>
    <property type="molecule type" value="Genomic_DNA"/>
</dbReference>